<feature type="region of interest" description="Disordered" evidence="1">
    <location>
        <begin position="372"/>
        <end position="398"/>
    </location>
</feature>
<accession>A0A7S4SX99</accession>
<dbReference type="InterPro" id="IPR008942">
    <property type="entry name" value="ENTH_VHS"/>
</dbReference>
<organism evidence="2">
    <name type="scientific">Alexandrium monilatum</name>
    <dbReference type="NCBI Taxonomy" id="311494"/>
    <lineage>
        <taxon>Eukaryota</taxon>
        <taxon>Sar</taxon>
        <taxon>Alveolata</taxon>
        <taxon>Dinophyceae</taxon>
        <taxon>Gonyaulacales</taxon>
        <taxon>Pyrocystaceae</taxon>
        <taxon>Alexandrium</taxon>
    </lineage>
</organism>
<reference evidence="2" key="1">
    <citation type="submission" date="2021-01" db="EMBL/GenBank/DDBJ databases">
        <authorList>
            <person name="Corre E."/>
            <person name="Pelletier E."/>
            <person name="Niang G."/>
            <person name="Scheremetjew M."/>
            <person name="Finn R."/>
            <person name="Kale V."/>
            <person name="Holt S."/>
            <person name="Cochrane G."/>
            <person name="Meng A."/>
            <person name="Brown T."/>
            <person name="Cohen L."/>
        </authorList>
    </citation>
    <scope>NUCLEOTIDE SEQUENCE</scope>
    <source>
        <strain evidence="2">CCMP3105</strain>
    </source>
</reference>
<evidence type="ECO:0000256" key="1">
    <source>
        <dbReference type="SAM" id="MobiDB-lite"/>
    </source>
</evidence>
<name>A0A7S4SX99_9DINO</name>
<dbReference type="PANTHER" id="PTHR21514:SF0">
    <property type="entry name" value="AP-4 COMPLEX ACCESSORY SUBUNIT TEPSIN"/>
    <property type="match status" value="1"/>
</dbReference>
<dbReference type="GO" id="GO:0032588">
    <property type="term" value="C:trans-Golgi network membrane"/>
    <property type="evidence" value="ECO:0007669"/>
    <property type="project" value="TreeGrafter"/>
</dbReference>
<dbReference type="InterPro" id="IPR039273">
    <property type="entry name" value="TEPSIN"/>
</dbReference>
<dbReference type="EMBL" id="HBNR01081803">
    <property type="protein sequence ID" value="CAE4658984.1"/>
    <property type="molecule type" value="Transcribed_RNA"/>
</dbReference>
<sequence length="461" mass="49655">MCDIDWSKLYEATSREDKATPGYVFNEIVQNMSYADPRHFPAVAEYLTDCVDGDHAHVKLKALFVIKTVAYRVPPFCNCMRERITSVQEACSFQGPPSAIYGDEPYRLIREAAEAAMEALTGGEHYHEQYRALSQRIVGFGNFQPDEDTVLPDGSVNVGRDVTVKDVALSAVGFVQTRVGALLGGVKDVFYSPFNQKKAGVGALGADEGEEGDEAADGVGGYDDDNDEPRDEEPRGETDEDGFYRPSCGSYVPPALPNPAPAAEETPQGEREELESIRDLFEEDETGYWPEECALPGRAEPSAAAGPQDEASFMDMLGLGGGGPGPGTGAGPLALGEEALEPSEAEGASLPMRRRSSSCVCGVRLRGRRQRWGRPLPWPSRQPRDRSGRGIGDSAGRSHRCCRRCWRGWPSPGPGRDARSCGASANSGARCYMQRGDSREAAPLCRSAAGTVSGIPRPGPL</sequence>
<feature type="compositionally biased region" description="Acidic residues" evidence="1">
    <location>
        <begin position="207"/>
        <end position="231"/>
    </location>
</feature>
<dbReference type="Gene3D" id="1.25.40.90">
    <property type="match status" value="1"/>
</dbReference>
<feature type="region of interest" description="Disordered" evidence="1">
    <location>
        <begin position="204"/>
        <end position="273"/>
    </location>
</feature>
<dbReference type="AlphaFoldDB" id="A0A7S4SX99"/>
<proteinExistence type="predicted"/>
<evidence type="ECO:0000313" key="2">
    <source>
        <dbReference type="EMBL" id="CAE4658984.1"/>
    </source>
</evidence>
<gene>
    <name evidence="2" type="ORF">AMON00008_LOCUS58500</name>
</gene>
<protein>
    <submittedName>
        <fullName evidence="2">Uncharacterized protein</fullName>
    </submittedName>
</protein>
<dbReference type="PANTHER" id="PTHR21514">
    <property type="entry name" value="AP-4 COMPLEX ACCESSORY SUBUNIT TEPSIN"/>
    <property type="match status" value="1"/>
</dbReference>